<dbReference type="AlphaFoldDB" id="A0AB73BVD2"/>
<organism evidence="1 2">
    <name type="scientific">Fusobacterium necrophorum BL</name>
    <dbReference type="NCBI Taxonomy" id="1441732"/>
    <lineage>
        <taxon>Bacteria</taxon>
        <taxon>Fusobacteriati</taxon>
        <taxon>Fusobacteriota</taxon>
        <taxon>Fusobacteriia</taxon>
        <taxon>Fusobacteriales</taxon>
        <taxon>Fusobacteriaceae</taxon>
        <taxon>Fusobacterium</taxon>
    </lineage>
</organism>
<comment type="caution">
    <text evidence="1">The sequence shown here is derived from an EMBL/GenBank/DDBJ whole genome shotgun (WGS) entry which is preliminary data.</text>
</comment>
<evidence type="ECO:0000313" key="2">
    <source>
        <dbReference type="Proteomes" id="UP000027473"/>
    </source>
</evidence>
<dbReference type="EMBL" id="JAAC01000172">
    <property type="protein sequence ID" value="KDE61586.1"/>
    <property type="molecule type" value="Genomic_DNA"/>
</dbReference>
<dbReference type="Proteomes" id="UP000027473">
    <property type="component" value="Unassembled WGS sequence"/>
</dbReference>
<sequence length="97" mass="11246">MTSFVCKHCHISDNVKVFIALEAKNIISEKDIAKCFRFSPFTIKRNILQYYSFPLEKEKKLPMILGINEFKSTKHIAGNMSAILVDSEKHRLINLIF</sequence>
<reference evidence="1 2" key="1">
    <citation type="submission" date="2014-01" db="EMBL/GenBank/DDBJ databases">
        <title>Comparative genomics of Fusobacterium necrophorum wild isolates.</title>
        <authorList>
            <person name="Kittichotirat W."/>
            <person name="Bumgarner R.E."/>
            <person name="Lawrence P."/>
        </authorList>
    </citation>
    <scope>NUCLEOTIDE SEQUENCE [LARGE SCALE GENOMIC DNA]</scope>
    <source>
        <strain evidence="1 2">BL</strain>
    </source>
</reference>
<name>A0AB73BVD2_9FUSO</name>
<gene>
    <name evidence="1" type="ORF">FUSO3_09860</name>
</gene>
<evidence type="ECO:0008006" key="3">
    <source>
        <dbReference type="Google" id="ProtNLM"/>
    </source>
</evidence>
<protein>
    <recommendedName>
        <fullName evidence="3">Transposase</fullName>
    </recommendedName>
</protein>
<evidence type="ECO:0000313" key="1">
    <source>
        <dbReference type="EMBL" id="KDE61586.1"/>
    </source>
</evidence>
<proteinExistence type="predicted"/>
<accession>A0AB73BVD2</accession>